<evidence type="ECO:0000313" key="3">
    <source>
        <dbReference type="Proteomes" id="UP001369815"/>
    </source>
</evidence>
<feature type="compositionally biased region" description="Polar residues" evidence="1">
    <location>
        <begin position="131"/>
        <end position="143"/>
    </location>
</feature>
<feature type="compositionally biased region" description="Low complexity" evidence="1">
    <location>
        <begin position="231"/>
        <end position="241"/>
    </location>
</feature>
<proteinExistence type="predicted"/>
<gene>
    <name evidence="2" type="ORF">Daesc_001821</name>
</gene>
<accession>A0AAX6MVU3</accession>
<feature type="region of interest" description="Disordered" evidence="1">
    <location>
        <begin position="100"/>
        <end position="162"/>
    </location>
</feature>
<organism evidence="2 3">
    <name type="scientific">Daldinia eschscholtzii</name>
    <dbReference type="NCBI Taxonomy" id="292717"/>
    <lineage>
        <taxon>Eukaryota</taxon>
        <taxon>Fungi</taxon>
        <taxon>Dikarya</taxon>
        <taxon>Ascomycota</taxon>
        <taxon>Pezizomycotina</taxon>
        <taxon>Sordariomycetes</taxon>
        <taxon>Xylariomycetidae</taxon>
        <taxon>Xylariales</taxon>
        <taxon>Hypoxylaceae</taxon>
        <taxon>Daldinia</taxon>
    </lineage>
</organism>
<feature type="region of interest" description="Disordered" evidence="1">
    <location>
        <begin position="231"/>
        <end position="283"/>
    </location>
</feature>
<evidence type="ECO:0000256" key="1">
    <source>
        <dbReference type="SAM" id="MobiDB-lite"/>
    </source>
</evidence>
<dbReference type="AlphaFoldDB" id="A0AAX6MVU3"/>
<reference evidence="2 3" key="1">
    <citation type="journal article" date="2024" name="Front Chem Biol">
        <title>Unveiling the potential of Daldinia eschscholtzii MFLUCC 19-0629 through bioactivity and bioinformatics studies for enhanced sustainable agriculture production.</title>
        <authorList>
            <person name="Brooks S."/>
            <person name="Weaver J.A."/>
            <person name="Klomchit A."/>
            <person name="Alharthi S.A."/>
            <person name="Onlamun T."/>
            <person name="Nurani R."/>
            <person name="Vong T.K."/>
            <person name="Alberti F."/>
            <person name="Greco C."/>
        </authorList>
    </citation>
    <scope>NUCLEOTIDE SEQUENCE [LARGE SCALE GENOMIC DNA]</scope>
    <source>
        <strain evidence="2">MFLUCC 19-0629</strain>
    </source>
</reference>
<protein>
    <submittedName>
        <fullName evidence="2">Uncharacterized protein</fullName>
    </submittedName>
</protein>
<feature type="region of interest" description="Disordered" evidence="1">
    <location>
        <begin position="1"/>
        <end position="32"/>
    </location>
</feature>
<comment type="caution">
    <text evidence="2">The sequence shown here is derived from an EMBL/GenBank/DDBJ whole genome shotgun (WGS) entry which is preliminary data.</text>
</comment>
<name>A0AAX6MVU3_9PEZI</name>
<sequence>MPLDEEGNLVSQAPETPGEANENDSSVMAPPGYGMHVLDQLYEDVDPSGIMTPGIHSGVNSPFYAQSRAGSSENLAAMAHAIAVPPAVLSSRLQNVSLDESRRNESFISTGSGSGATTPFNHPHESEHTGDSSQVHSTQLSRQTSEEDHPNHVGGHHTPPEHTEFLDMEQLSKVPSYATATRTPLPRTQSYTGSIPLPDYLTATSAPGSPTRVVVNDPMATMATIAEGPQARVTVSSSRSRSTSRNRQANRHSIGGFSFFPSHTAVGGTDGERRLRLIQGRSG</sequence>
<dbReference type="EMBL" id="JBANMG010000002">
    <property type="protein sequence ID" value="KAK6956543.1"/>
    <property type="molecule type" value="Genomic_DNA"/>
</dbReference>
<feature type="compositionally biased region" description="Polar residues" evidence="1">
    <location>
        <begin position="106"/>
        <end position="120"/>
    </location>
</feature>
<keyword evidence="3" id="KW-1185">Reference proteome</keyword>
<dbReference type="Proteomes" id="UP001369815">
    <property type="component" value="Unassembled WGS sequence"/>
</dbReference>
<evidence type="ECO:0000313" key="2">
    <source>
        <dbReference type="EMBL" id="KAK6956543.1"/>
    </source>
</evidence>